<proteinExistence type="predicted"/>
<feature type="domain" description="Beta-lactamase class A catalytic" evidence="2">
    <location>
        <begin position="107"/>
        <end position="316"/>
    </location>
</feature>
<reference evidence="3" key="1">
    <citation type="submission" date="2022-09" db="EMBL/GenBank/DDBJ databases">
        <title>genome sequence of Deinococcus rubellus.</title>
        <authorList>
            <person name="Srinivasan S."/>
        </authorList>
    </citation>
    <scope>NUCLEOTIDE SEQUENCE</scope>
    <source>
        <strain evidence="3">Ant6</strain>
    </source>
</reference>
<dbReference type="InterPro" id="IPR012338">
    <property type="entry name" value="Beta-lactam/transpept-like"/>
</dbReference>
<name>A0ABY5YEQ9_9DEIO</name>
<dbReference type="RefSeq" id="WP_260559573.1">
    <property type="nucleotide sequence ID" value="NZ_BAABEC010000061.1"/>
</dbReference>
<dbReference type="SUPFAM" id="SSF56601">
    <property type="entry name" value="beta-lactamase/transpeptidase-like"/>
    <property type="match status" value="1"/>
</dbReference>
<evidence type="ECO:0000313" key="4">
    <source>
        <dbReference type="Proteomes" id="UP001060261"/>
    </source>
</evidence>
<gene>
    <name evidence="3" type="ORF">N0D28_11055</name>
</gene>
<dbReference type="InterPro" id="IPR000871">
    <property type="entry name" value="Beta-lactam_class-A"/>
</dbReference>
<keyword evidence="3" id="KW-0378">Hydrolase</keyword>
<keyword evidence="4" id="KW-1185">Reference proteome</keyword>
<evidence type="ECO:0000256" key="1">
    <source>
        <dbReference type="SAM" id="MobiDB-lite"/>
    </source>
</evidence>
<evidence type="ECO:0000259" key="2">
    <source>
        <dbReference type="Pfam" id="PF13354"/>
    </source>
</evidence>
<dbReference type="Pfam" id="PF13354">
    <property type="entry name" value="Beta-lactamase2"/>
    <property type="match status" value="1"/>
</dbReference>
<feature type="compositionally biased region" description="Polar residues" evidence="1">
    <location>
        <begin position="51"/>
        <end position="65"/>
    </location>
</feature>
<feature type="region of interest" description="Disordered" evidence="1">
    <location>
        <begin position="43"/>
        <end position="85"/>
    </location>
</feature>
<dbReference type="InterPro" id="IPR045155">
    <property type="entry name" value="Beta-lactam_cat"/>
</dbReference>
<feature type="compositionally biased region" description="Pro residues" evidence="1">
    <location>
        <begin position="75"/>
        <end position="85"/>
    </location>
</feature>
<dbReference type="Gene3D" id="3.40.710.10">
    <property type="entry name" value="DD-peptidase/beta-lactamase superfamily"/>
    <property type="match status" value="1"/>
</dbReference>
<sequence length="405" mass="43803">MTLKVGRYLLLVGALGLGYSALRWNEAQSVASTAPTLASAQIPATPLGRPSVQSAVDQTPTSQTAAEPPLAGCPTAPPALRAPPPPAALNGQLGLYVAVIDPQTLQPLRAVSYSPDSEFPLASTYKQAVLWALLRQVDAGKLDLNEKFSVTRQTQSLGAYPFDGSTARQLAERMIQFSDNTATDLLHRTVGLQNVQNVADDLGLCRTRLILPTKDWWAAQAGLSQTFDGTKLWASATGKKREELAQLIDADAQKYRADYVQRKLNDYFDQRYDSADDLKVHNFSTPYELATLIAHEFLRSGLSPHSQDIQRKLMALGFGKSALLPIPIAEWGGKGGNGWKILTFSGSFKTKGGEHVVYAFMLHGSAQTYTMPLTRHAFAWIRSALGEILVAGDGGKPVQASAVQP</sequence>
<dbReference type="PANTHER" id="PTHR35333">
    <property type="entry name" value="BETA-LACTAMASE"/>
    <property type="match status" value="1"/>
</dbReference>
<dbReference type="Proteomes" id="UP001060261">
    <property type="component" value="Chromosome"/>
</dbReference>
<accession>A0ABY5YEQ9</accession>
<dbReference type="EMBL" id="CP104213">
    <property type="protein sequence ID" value="UWX63283.1"/>
    <property type="molecule type" value="Genomic_DNA"/>
</dbReference>
<dbReference type="PANTHER" id="PTHR35333:SF4">
    <property type="entry name" value="SLR0121 PROTEIN"/>
    <property type="match status" value="1"/>
</dbReference>
<protein>
    <submittedName>
        <fullName evidence="3">Serine hydrolase</fullName>
    </submittedName>
</protein>
<organism evidence="3 4">
    <name type="scientific">Deinococcus rubellus</name>
    <dbReference type="NCBI Taxonomy" id="1889240"/>
    <lineage>
        <taxon>Bacteria</taxon>
        <taxon>Thermotogati</taxon>
        <taxon>Deinococcota</taxon>
        <taxon>Deinococci</taxon>
        <taxon>Deinococcales</taxon>
        <taxon>Deinococcaceae</taxon>
        <taxon>Deinococcus</taxon>
    </lineage>
</organism>
<dbReference type="GO" id="GO:0016787">
    <property type="term" value="F:hydrolase activity"/>
    <property type="evidence" value="ECO:0007669"/>
    <property type="project" value="UniProtKB-KW"/>
</dbReference>
<evidence type="ECO:0000313" key="3">
    <source>
        <dbReference type="EMBL" id="UWX63283.1"/>
    </source>
</evidence>